<feature type="region of interest" description="Disordered" evidence="1">
    <location>
        <begin position="1"/>
        <end position="22"/>
    </location>
</feature>
<gene>
    <name evidence="2" type="ORF">E2C01_081619</name>
</gene>
<organism evidence="2 3">
    <name type="scientific">Portunus trituberculatus</name>
    <name type="common">Swimming crab</name>
    <name type="synonym">Neptunus trituberculatus</name>
    <dbReference type="NCBI Taxonomy" id="210409"/>
    <lineage>
        <taxon>Eukaryota</taxon>
        <taxon>Metazoa</taxon>
        <taxon>Ecdysozoa</taxon>
        <taxon>Arthropoda</taxon>
        <taxon>Crustacea</taxon>
        <taxon>Multicrustacea</taxon>
        <taxon>Malacostraca</taxon>
        <taxon>Eumalacostraca</taxon>
        <taxon>Eucarida</taxon>
        <taxon>Decapoda</taxon>
        <taxon>Pleocyemata</taxon>
        <taxon>Brachyura</taxon>
        <taxon>Eubrachyura</taxon>
        <taxon>Portunoidea</taxon>
        <taxon>Portunidae</taxon>
        <taxon>Portuninae</taxon>
        <taxon>Portunus</taxon>
    </lineage>
</organism>
<name>A0A5B7IX01_PORTR</name>
<accession>A0A5B7IX01</accession>
<sequence length="109" mass="11836">MITKGTVRNNNTKDNTHAGPAHPPCPAAHHIIPATQTQLLPCDSQRTLVTARVVKEYVCTCGFIYCCSLRLLSLQMSIMTRALHASASPWVTSVRSAVTKLHSVPSLVL</sequence>
<dbReference type="AlphaFoldDB" id="A0A5B7IX01"/>
<protein>
    <submittedName>
        <fullName evidence="2">Uncharacterized protein</fullName>
    </submittedName>
</protein>
<evidence type="ECO:0000256" key="1">
    <source>
        <dbReference type="SAM" id="MobiDB-lite"/>
    </source>
</evidence>
<reference evidence="2 3" key="1">
    <citation type="submission" date="2019-05" db="EMBL/GenBank/DDBJ databases">
        <title>Another draft genome of Portunus trituberculatus and its Hox gene families provides insights of decapod evolution.</title>
        <authorList>
            <person name="Jeong J.-H."/>
            <person name="Song I."/>
            <person name="Kim S."/>
            <person name="Choi T."/>
            <person name="Kim D."/>
            <person name="Ryu S."/>
            <person name="Kim W."/>
        </authorList>
    </citation>
    <scope>NUCLEOTIDE SEQUENCE [LARGE SCALE GENOMIC DNA]</scope>
    <source>
        <tissue evidence="2">Muscle</tissue>
    </source>
</reference>
<evidence type="ECO:0000313" key="2">
    <source>
        <dbReference type="EMBL" id="MPC86783.1"/>
    </source>
</evidence>
<keyword evidence="3" id="KW-1185">Reference proteome</keyword>
<proteinExistence type="predicted"/>
<comment type="caution">
    <text evidence="2">The sequence shown here is derived from an EMBL/GenBank/DDBJ whole genome shotgun (WGS) entry which is preliminary data.</text>
</comment>
<feature type="compositionally biased region" description="Polar residues" evidence="1">
    <location>
        <begin position="1"/>
        <end position="13"/>
    </location>
</feature>
<evidence type="ECO:0000313" key="3">
    <source>
        <dbReference type="Proteomes" id="UP000324222"/>
    </source>
</evidence>
<dbReference type="EMBL" id="VSRR010072494">
    <property type="protein sequence ID" value="MPC86783.1"/>
    <property type="molecule type" value="Genomic_DNA"/>
</dbReference>
<dbReference type="Proteomes" id="UP000324222">
    <property type="component" value="Unassembled WGS sequence"/>
</dbReference>